<feature type="signal peptide" evidence="3">
    <location>
        <begin position="1"/>
        <end position="18"/>
    </location>
</feature>
<evidence type="ECO:0000313" key="6">
    <source>
        <dbReference type="WBParaSite" id="PSAMB.scaffold1437size31546.g13202.t1"/>
    </source>
</evidence>
<evidence type="ECO:0000256" key="2">
    <source>
        <dbReference type="ARBA" id="ARBA00045690"/>
    </source>
</evidence>
<dbReference type="Gene3D" id="2.60.40.10">
    <property type="entry name" value="Immunoglobulins"/>
    <property type="match status" value="1"/>
</dbReference>
<dbReference type="Pfam" id="PF05686">
    <property type="entry name" value="Glyco_transf_90"/>
    <property type="match status" value="1"/>
</dbReference>
<evidence type="ECO:0000256" key="3">
    <source>
        <dbReference type="SAM" id="SignalP"/>
    </source>
</evidence>
<comment type="function">
    <text evidence="2">Protein O-glucosyltransferase. Catalyzes the reaction that attaches glucose through an O-glycosidic linkage to a conserved serine residue found in the consensus sequence C-X-S-X-[PA]-C in epidermal growth factor-like repeats. Regulates Notch signaling by glucosylating Notch in the ER, glucosylation is required for the correct folding and cleavage of Notch.</text>
</comment>
<keyword evidence="5" id="KW-1185">Reference proteome</keyword>
<reference evidence="6" key="1">
    <citation type="submission" date="2022-11" db="UniProtKB">
        <authorList>
            <consortium name="WormBaseParasite"/>
        </authorList>
    </citation>
    <scope>IDENTIFICATION</scope>
</reference>
<feature type="domain" description="Glycosyl transferase CAP10" evidence="4">
    <location>
        <begin position="101"/>
        <end position="328"/>
    </location>
</feature>
<dbReference type="WBParaSite" id="PSAMB.scaffold1437size31546.g13202.t1">
    <property type="protein sequence ID" value="PSAMB.scaffold1437size31546.g13202.t1"/>
    <property type="gene ID" value="PSAMB.scaffold1437size31546.g13202"/>
</dbReference>
<evidence type="ECO:0000313" key="5">
    <source>
        <dbReference type="Proteomes" id="UP000887566"/>
    </source>
</evidence>
<name>A0A914V3S3_9BILA</name>
<dbReference type="GO" id="GO:0005788">
    <property type="term" value="C:endoplasmic reticulum lumen"/>
    <property type="evidence" value="ECO:0007669"/>
    <property type="project" value="UniProtKB-SubCell"/>
</dbReference>
<dbReference type="AlphaFoldDB" id="A0A914V3S3"/>
<evidence type="ECO:0000259" key="4">
    <source>
        <dbReference type="SMART" id="SM00672"/>
    </source>
</evidence>
<comment type="subcellular location">
    <subcellularLocation>
        <location evidence="1">Endoplasmic reticulum lumen</location>
    </subcellularLocation>
</comment>
<dbReference type="InterPro" id="IPR013783">
    <property type="entry name" value="Ig-like_fold"/>
</dbReference>
<dbReference type="PANTHER" id="PTHR12203:SF122">
    <property type="entry name" value="GLYCOSYL TRANSFERASE CAP10 DOMAIN-CONTAINING PROTEIN"/>
    <property type="match status" value="1"/>
</dbReference>
<organism evidence="5 6">
    <name type="scientific">Plectus sambesii</name>
    <dbReference type="NCBI Taxonomy" id="2011161"/>
    <lineage>
        <taxon>Eukaryota</taxon>
        <taxon>Metazoa</taxon>
        <taxon>Ecdysozoa</taxon>
        <taxon>Nematoda</taxon>
        <taxon>Chromadorea</taxon>
        <taxon>Plectida</taxon>
        <taxon>Plectina</taxon>
        <taxon>Plectoidea</taxon>
        <taxon>Plectidae</taxon>
        <taxon>Plectus</taxon>
    </lineage>
</organism>
<proteinExistence type="predicted"/>
<dbReference type="SMART" id="SM00672">
    <property type="entry name" value="CAP10"/>
    <property type="match status" value="1"/>
</dbReference>
<protein>
    <submittedName>
        <fullName evidence="6">Glycosyl transferase CAP10 domain-containing protein</fullName>
    </submittedName>
</protein>
<dbReference type="Proteomes" id="UP000887566">
    <property type="component" value="Unplaced"/>
</dbReference>
<feature type="chain" id="PRO_5036825541" evidence="3">
    <location>
        <begin position="19"/>
        <end position="359"/>
    </location>
</feature>
<dbReference type="PANTHER" id="PTHR12203">
    <property type="entry name" value="KDEL LYS-ASP-GLU-LEU CONTAINING - RELATED"/>
    <property type="match status" value="1"/>
</dbReference>
<evidence type="ECO:0000256" key="1">
    <source>
        <dbReference type="ARBA" id="ARBA00004319"/>
    </source>
</evidence>
<dbReference type="InterPro" id="IPR006598">
    <property type="entry name" value="CAP10"/>
</dbReference>
<keyword evidence="3" id="KW-0732">Signal</keyword>
<dbReference type="InterPro" id="IPR051091">
    <property type="entry name" value="O-Glucosyltr/Glycosyltrsf_90"/>
</dbReference>
<sequence length="359" mass="41368">MIAWVCFVLATVAIVVDGNVIDGRKSLVWGPAIELPELDLPVRYFFVQLVGSDGLNITRPPQNSLVVGWTAPNCRLKRQTIDRHDGSFVVRFRLYDACDQVEFSLSTADGQPIAQTPYTIRKPSGRPLLAEHCDCGQLPTTDEWLTMAKCPAHFAQLDRDLANWSDRSVDFEKALNYSHQRWTGPEHRYSSAVCHYQIINNEHKYEPTVEQRAFADFFNYRYVINVDGTVAAYRLPFLLSGDSLVLKQDSSFYEHFYHEMEPFVHYLPLKGDLSDVIEQISWAREHPEQVARMIANARQFVHDHLQPQHIFCYHALLLQRYARLLINTPTEPNSDMEQVSKAAHDYYGQCTCDKRKDEL</sequence>
<accession>A0A914V3S3</accession>
<dbReference type="GO" id="GO:0046527">
    <property type="term" value="F:glucosyltransferase activity"/>
    <property type="evidence" value="ECO:0007669"/>
    <property type="project" value="TreeGrafter"/>
</dbReference>